<evidence type="ECO:0000313" key="2">
    <source>
        <dbReference type="Proteomes" id="UP001151529"/>
    </source>
</evidence>
<evidence type="ECO:0000313" key="1">
    <source>
        <dbReference type="EMBL" id="KAJ6702949.1"/>
    </source>
</evidence>
<reference evidence="1" key="2">
    <citation type="journal article" date="2023" name="Int. J. Mol. Sci.">
        <title>De Novo Assembly and Annotation of 11 Diverse Shrub Willow (Salix) Genomes Reveals Novel Gene Organization in Sex-Linked Regions.</title>
        <authorList>
            <person name="Hyden B."/>
            <person name="Feng K."/>
            <person name="Yates T.B."/>
            <person name="Jawdy S."/>
            <person name="Cereghino C."/>
            <person name="Smart L.B."/>
            <person name="Muchero W."/>
        </authorList>
    </citation>
    <scope>NUCLEOTIDE SEQUENCE [LARGE SCALE GENOMIC DNA]</scope>
    <source>
        <tissue evidence="1">Shoot tip</tissue>
    </source>
</reference>
<proteinExistence type="predicted"/>
<gene>
    <name evidence="1" type="ORF">OIU85_028966</name>
</gene>
<accession>A0A9Q0T6A4</accession>
<name>A0A9Q0T6A4_SALVM</name>
<reference evidence="1" key="1">
    <citation type="submission" date="2022-11" db="EMBL/GenBank/DDBJ databases">
        <authorList>
            <person name="Hyden B.L."/>
            <person name="Feng K."/>
            <person name="Yates T."/>
            <person name="Jawdy S."/>
            <person name="Smart L.B."/>
            <person name="Muchero W."/>
        </authorList>
    </citation>
    <scope>NUCLEOTIDE SEQUENCE</scope>
    <source>
        <tissue evidence="1">Shoot tip</tissue>
    </source>
</reference>
<dbReference type="EMBL" id="JAPFFL010000009">
    <property type="protein sequence ID" value="KAJ6702949.1"/>
    <property type="molecule type" value="Genomic_DNA"/>
</dbReference>
<keyword evidence="2" id="KW-1185">Reference proteome</keyword>
<sequence>MQKQKAKAEEKETDALIRRHGMSEKFCRAGVWQERKEAFIEGPHIRSLPDGAGFEGVTDLDLCFASWPL</sequence>
<dbReference type="Proteomes" id="UP001151529">
    <property type="component" value="Chromosome 3"/>
</dbReference>
<protein>
    <submittedName>
        <fullName evidence="1">Uncharacterized protein</fullName>
    </submittedName>
</protein>
<dbReference type="AlphaFoldDB" id="A0A9Q0T6A4"/>
<organism evidence="1 2">
    <name type="scientific">Salix viminalis</name>
    <name type="common">Common osier</name>
    <name type="synonym">Basket willow</name>
    <dbReference type="NCBI Taxonomy" id="40686"/>
    <lineage>
        <taxon>Eukaryota</taxon>
        <taxon>Viridiplantae</taxon>
        <taxon>Streptophyta</taxon>
        <taxon>Embryophyta</taxon>
        <taxon>Tracheophyta</taxon>
        <taxon>Spermatophyta</taxon>
        <taxon>Magnoliopsida</taxon>
        <taxon>eudicotyledons</taxon>
        <taxon>Gunneridae</taxon>
        <taxon>Pentapetalae</taxon>
        <taxon>rosids</taxon>
        <taxon>fabids</taxon>
        <taxon>Malpighiales</taxon>
        <taxon>Salicaceae</taxon>
        <taxon>Saliceae</taxon>
        <taxon>Salix</taxon>
    </lineage>
</organism>
<comment type="caution">
    <text evidence="1">The sequence shown here is derived from an EMBL/GenBank/DDBJ whole genome shotgun (WGS) entry which is preliminary data.</text>
</comment>